<keyword evidence="7" id="KW-0449">Lipoprotein</keyword>
<keyword evidence="6" id="KW-0998">Cell outer membrane</keyword>
<evidence type="ECO:0000256" key="6">
    <source>
        <dbReference type="ARBA" id="ARBA00023237"/>
    </source>
</evidence>
<dbReference type="Gene3D" id="3.30.70.1530">
    <property type="entry name" value="Hypothetical protein rpa1041"/>
    <property type="match status" value="1"/>
</dbReference>
<dbReference type="KEGG" id="bsed:DN745_03310"/>
<evidence type="ECO:0000259" key="8">
    <source>
        <dbReference type="Pfam" id="PF01514"/>
    </source>
</evidence>
<dbReference type="PROSITE" id="PS51257">
    <property type="entry name" value="PROKAR_LIPOPROTEIN"/>
    <property type="match status" value="1"/>
</dbReference>
<dbReference type="InterPro" id="IPR003282">
    <property type="entry name" value="T3SS_SctJ"/>
</dbReference>
<keyword evidence="10" id="KW-1185">Reference proteome</keyword>
<evidence type="ECO:0000256" key="4">
    <source>
        <dbReference type="ARBA" id="ARBA00023136"/>
    </source>
</evidence>
<comment type="subcellular location">
    <subcellularLocation>
        <location evidence="1">Cell outer membrane</location>
        <topology evidence="1">Lipid-anchor</topology>
    </subcellularLocation>
</comment>
<evidence type="ECO:0000256" key="5">
    <source>
        <dbReference type="ARBA" id="ARBA00023139"/>
    </source>
</evidence>
<evidence type="ECO:0000256" key="2">
    <source>
        <dbReference type="ARBA" id="ARBA00009509"/>
    </source>
</evidence>
<dbReference type="GO" id="GO:0009306">
    <property type="term" value="P:protein secretion"/>
    <property type="evidence" value="ECO:0007669"/>
    <property type="project" value="InterPro"/>
</dbReference>
<protein>
    <recommendedName>
        <fullName evidence="8">Flagellar M-ring N-terminal domain-containing protein</fullName>
    </recommendedName>
</protein>
<dbReference type="AlphaFoldDB" id="A0A2Z4FI06"/>
<dbReference type="PRINTS" id="PR01338">
    <property type="entry name" value="TYPE3OMKPROT"/>
</dbReference>
<dbReference type="PANTHER" id="PTHR30046">
    <property type="entry name" value="FLAGELLAR M-RING PROTEIN"/>
    <property type="match status" value="1"/>
</dbReference>
<gene>
    <name evidence="9" type="ORF">DN745_03310</name>
</gene>
<dbReference type="OrthoDB" id="5381759at2"/>
<organism evidence="9 10">
    <name type="scientific">Bradymonas sediminis</name>
    <dbReference type="NCBI Taxonomy" id="1548548"/>
    <lineage>
        <taxon>Bacteria</taxon>
        <taxon>Deltaproteobacteria</taxon>
        <taxon>Bradymonadales</taxon>
        <taxon>Bradymonadaceae</taxon>
        <taxon>Bradymonas</taxon>
    </lineage>
</organism>
<dbReference type="EMBL" id="CP030032">
    <property type="protein sequence ID" value="AWV88425.1"/>
    <property type="molecule type" value="Genomic_DNA"/>
</dbReference>
<evidence type="ECO:0000313" key="10">
    <source>
        <dbReference type="Proteomes" id="UP000249799"/>
    </source>
</evidence>
<dbReference type="Proteomes" id="UP000249799">
    <property type="component" value="Chromosome"/>
</dbReference>
<accession>A0A2Z4FI06</accession>
<dbReference type="InterPro" id="IPR045851">
    <property type="entry name" value="AMP-bd_C_sf"/>
</dbReference>
<dbReference type="InterPro" id="IPR006182">
    <property type="entry name" value="FliF_N_dom"/>
</dbReference>
<keyword evidence="4" id="KW-0472">Membrane</keyword>
<dbReference type="RefSeq" id="WP_111332158.1">
    <property type="nucleotide sequence ID" value="NZ_CP030032.1"/>
</dbReference>
<reference evidence="9 10" key="1">
    <citation type="submission" date="2018-06" db="EMBL/GenBank/DDBJ databases">
        <title>Lujinxingia sediminis gen. nov. sp. nov., a new facultative anaerobic member of the class Deltaproteobacteria, and proposal of Lujinxingaceae fam. nov.</title>
        <authorList>
            <person name="Guo L.-Y."/>
            <person name="Li C.-M."/>
            <person name="Wang S."/>
            <person name="Du Z.-J."/>
        </authorList>
    </citation>
    <scope>NUCLEOTIDE SEQUENCE [LARGE SCALE GENOMIC DNA]</scope>
    <source>
        <strain evidence="9 10">FA350</strain>
    </source>
</reference>
<dbReference type="GO" id="GO:0009279">
    <property type="term" value="C:cell outer membrane"/>
    <property type="evidence" value="ECO:0007669"/>
    <property type="project" value="UniProtKB-SubCell"/>
</dbReference>
<evidence type="ECO:0000256" key="3">
    <source>
        <dbReference type="ARBA" id="ARBA00022729"/>
    </source>
</evidence>
<dbReference type="PANTHER" id="PTHR30046:SF2">
    <property type="entry name" value="YOP PROTEINS TRANSLOCATION LIPOPROTEIN J"/>
    <property type="match status" value="1"/>
</dbReference>
<proteinExistence type="inferred from homology"/>
<dbReference type="InterPro" id="IPR043427">
    <property type="entry name" value="YscJ/FliF"/>
</dbReference>
<keyword evidence="3" id="KW-0732">Signal</keyword>
<evidence type="ECO:0000256" key="1">
    <source>
        <dbReference type="ARBA" id="ARBA00004459"/>
    </source>
</evidence>
<keyword evidence="5" id="KW-0564">Palmitate</keyword>
<feature type="domain" description="Flagellar M-ring N-terminal" evidence="8">
    <location>
        <begin position="26"/>
        <end position="197"/>
    </location>
</feature>
<dbReference type="Pfam" id="PF01514">
    <property type="entry name" value="YscJ_FliF"/>
    <property type="match status" value="1"/>
</dbReference>
<name>A0A2Z4FI06_9DELT</name>
<comment type="similarity">
    <text evidence="2">Belongs to the YscJ lipoprotein family.</text>
</comment>
<evidence type="ECO:0000313" key="9">
    <source>
        <dbReference type="EMBL" id="AWV88425.1"/>
    </source>
</evidence>
<sequence length="268" mass="29571">MQITRIRWFFYLIAMGSLVILTSACAEPVYHGIAEVEANEMVVVLEQHGLEAGKERDPEGDNLWMVTVPSAERVRAWKVLQDEGLPRPEVSGFSAFYPSGGLVPTSSEERVLLQYSTAQELRETLLAIDSVVGARVNLVLPEKPRVRLQNTVIEPPRASVLIKYQPTQKEPPLSELAVQRLISGGVEGLSPENIEVIFTRSMRSARPLSEPTLASIGPVSVAHKSKLAFQVLIFGMGLCIMFLCVGLGFMIFRQQRSLRKGDEIGAIS</sequence>
<evidence type="ECO:0000256" key="7">
    <source>
        <dbReference type="ARBA" id="ARBA00023288"/>
    </source>
</evidence>
<dbReference type="Gene3D" id="3.30.300.30">
    <property type="match status" value="1"/>
</dbReference>